<protein>
    <submittedName>
        <fullName evidence="2">Uncharacterized protein</fullName>
    </submittedName>
</protein>
<feature type="transmembrane region" description="Helical" evidence="1">
    <location>
        <begin position="20"/>
        <end position="41"/>
    </location>
</feature>
<keyword evidence="3" id="KW-1185">Reference proteome</keyword>
<dbReference type="Proteomes" id="UP000324133">
    <property type="component" value="Unassembled WGS sequence"/>
</dbReference>
<dbReference type="AlphaFoldDB" id="A0A5B6TEA6"/>
<comment type="caution">
    <text evidence="2">The sequence shown here is derived from an EMBL/GenBank/DDBJ whole genome shotgun (WGS) entry which is preliminary data.</text>
</comment>
<evidence type="ECO:0000313" key="3">
    <source>
        <dbReference type="Proteomes" id="UP000324133"/>
    </source>
</evidence>
<reference evidence="2 3" key="1">
    <citation type="submission" date="2019-07" db="EMBL/GenBank/DDBJ databases">
        <title>Rufibacter sp. nov., isolated from lake sediment.</title>
        <authorList>
            <person name="Qu J.-H."/>
        </authorList>
    </citation>
    <scope>NUCLEOTIDE SEQUENCE [LARGE SCALE GENOMIC DNA]</scope>
    <source>
        <strain evidence="2 3">NBS58-1</strain>
    </source>
</reference>
<evidence type="ECO:0000256" key="1">
    <source>
        <dbReference type="SAM" id="Phobius"/>
    </source>
</evidence>
<keyword evidence="1" id="KW-0812">Transmembrane</keyword>
<keyword evidence="1" id="KW-0472">Membrane</keyword>
<organism evidence="2 3">
    <name type="scientific">Rufibacter hautae</name>
    <dbReference type="NCBI Taxonomy" id="2595005"/>
    <lineage>
        <taxon>Bacteria</taxon>
        <taxon>Pseudomonadati</taxon>
        <taxon>Bacteroidota</taxon>
        <taxon>Cytophagia</taxon>
        <taxon>Cytophagales</taxon>
        <taxon>Hymenobacteraceae</taxon>
        <taxon>Rufibacter</taxon>
    </lineage>
</organism>
<name>A0A5B6TEA6_9BACT</name>
<sequence>MNFTKASLAGNVTGWKALNLVMKANVLGIVITALAGLVAFLTRTQEGIDWVSAKTKVVVDGSRQLNCF</sequence>
<proteinExistence type="predicted"/>
<keyword evidence="1" id="KW-1133">Transmembrane helix</keyword>
<dbReference type="EMBL" id="VKKY01000002">
    <property type="protein sequence ID" value="KAA3438478.1"/>
    <property type="molecule type" value="Genomic_DNA"/>
</dbReference>
<dbReference type="RefSeq" id="WP_149091536.1">
    <property type="nucleotide sequence ID" value="NZ_VKKY01000002.1"/>
</dbReference>
<gene>
    <name evidence="2" type="ORF">FOA19_14685</name>
</gene>
<evidence type="ECO:0000313" key="2">
    <source>
        <dbReference type="EMBL" id="KAA3438478.1"/>
    </source>
</evidence>
<accession>A0A5B6TEA6</accession>